<protein>
    <submittedName>
        <fullName evidence="2">Uncharacterized protein</fullName>
    </submittedName>
</protein>
<reference evidence="2" key="2">
    <citation type="submission" date="2021-02" db="EMBL/GenBank/DDBJ databases">
        <authorList>
            <person name="Kimball J.A."/>
            <person name="Haas M.W."/>
            <person name="Macchietto M."/>
            <person name="Kono T."/>
            <person name="Duquette J."/>
            <person name="Shao M."/>
        </authorList>
    </citation>
    <scope>NUCLEOTIDE SEQUENCE</scope>
    <source>
        <tissue evidence="2">Fresh leaf tissue</tissue>
    </source>
</reference>
<dbReference type="AlphaFoldDB" id="A0A8J5RYI5"/>
<organism evidence="2 3">
    <name type="scientific">Zizania palustris</name>
    <name type="common">Northern wild rice</name>
    <dbReference type="NCBI Taxonomy" id="103762"/>
    <lineage>
        <taxon>Eukaryota</taxon>
        <taxon>Viridiplantae</taxon>
        <taxon>Streptophyta</taxon>
        <taxon>Embryophyta</taxon>
        <taxon>Tracheophyta</taxon>
        <taxon>Spermatophyta</taxon>
        <taxon>Magnoliopsida</taxon>
        <taxon>Liliopsida</taxon>
        <taxon>Poales</taxon>
        <taxon>Poaceae</taxon>
        <taxon>BOP clade</taxon>
        <taxon>Oryzoideae</taxon>
        <taxon>Oryzeae</taxon>
        <taxon>Zizaniinae</taxon>
        <taxon>Zizania</taxon>
    </lineage>
</organism>
<feature type="region of interest" description="Disordered" evidence="1">
    <location>
        <begin position="72"/>
        <end position="102"/>
    </location>
</feature>
<accession>A0A8J5RYI5</accession>
<keyword evidence="3" id="KW-1185">Reference proteome</keyword>
<evidence type="ECO:0000256" key="1">
    <source>
        <dbReference type="SAM" id="MobiDB-lite"/>
    </source>
</evidence>
<reference evidence="2" key="1">
    <citation type="journal article" date="2021" name="bioRxiv">
        <title>Whole Genome Assembly and Annotation of Northern Wild Rice, Zizania palustris L., Supports a Whole Genome Duplication in the Zizania Genus.</title>
        <authorList>
            <person name="Haas M."/>
            <person name="Kono T."/>
            <person name="Macchietto M."/>
            <person name="Millas R."/>
            <person name="McGilp L."/>
            <person name="Shao M."/>
            <person name="Duquette J."/>
            <person name="Hirsch C.N."/>
            <person name="Kimball J."/>
        </authorList>
    </citation>
    <scope>NUCLEOTIDE SEQUENCE</scope>
    <source>
        <tissue evidence="2">Fresh leaf tissue</tissue>
    </source>
</reference>
<name>A0A8J5RYI5_ZIZPA</name>
<evidence type="ECO:0000313" key="3">
    <source>
        <dbReference type="Proteomes" id="UP000729402"/>
    </source>
</evidence>
<proteinExistence type="predicted"/>
<sequence>MYGSTFGRFLFAAHDQAVPSSDRIAASKETSSNALGLLGQDRVVRRALATLHACTSPIAPRTLCHRARLAPDHAGSAPSRRVDLPVAAPSRVCPRGPRYRVG</sequence>
<gene>
    <name evidence="2" type="ORF">GUJ93_ZPchr0009g1882</name>
</gene>
<dbReference type="EMBL" id="JAAALK010000289">
    <property type="protein sequence ID" value="KAG8048669.1"/>
    <property type="molecule type" value="Genomic_DNA"/>
</dbReference>
<comment type="caution">
    <text evidence="2">The sequence shown here is derived from an EMBL/GenBank/DDBJ whole genome shotgun (WGS) entry which is preliminary data.</text>
</comment>
<evidence type="ECO:0000313" key="2">
    <source>
        <dbReference type="EMBL" id="KAG8048669.1"/>
    </source>
</evidence>
<dbReference type="Proteomes" id="UP000729402">
    <property type="component" value="Unassembled WGS sequence"/>
</dbReference>